<dbReference type="InterPro" id="IPR010718">
    <property type="entry name" value="DUF1294"/>
</dbReference>
<evidence type="ECO:0000256" key="1">
    <source>
        <dbReference type="SAM" id="Phobius"/>
    </source>
</evidence>
<comment type="caution">
    <text evidence="2">The sequence shown here is derived from an EMBL/GenBank/DDBJ whole genome shotgun (WGS) entry which is preliminary data.</text>
</comment>
<name>A0ABV6GAM0_9BACI</name>
<dbReference type="Pfam" id="PF06961">
    <property type="entry name" value="DUF1294"/>
    <property type="match status" value="1"/>
</dbReference>
<dbReference type="PIRSF" id="PIRSF002599">
    <property type="entry name" value="Cold_shock_A"/>
    <property type="match status" value="1"/>
</dbReference>
<keyword evidence="1" id="KW-1133">Transmembrane helix</keyword>
<proteinExistence type="predicted"/>
<evidence type="ECO:0000313" key="3">
    <source>
        <dbReference type="Proteomes" id="UP001589854"/>
    </source>
</evidence>
<dbReference type="InterPro" id="IPR012156">
    <property type="entry name" value="Cold_shock_CspA"/>
</dbReference>
<dbReference type="RefSeq" id="WP_378930005.1">
    <property type="nucleotide sequence ID" value="NZ_JBHLVO010000001.1"/>
</dbReference>
<keyword evidence="3" id="KW-1185">Reference proteome</keyword>
<gene>
    <name evidence="2" type="ORF">ACFFIX_02085</name>
</gene>
<keyword evidence="1" id="KW-0472">Membrane</keyword>
<keyword evidence="1" id="KW-0812">Transmembrane</keyword>
<dbReference type="EMBL" id="JBHLVO010000001">
    <property type="protein sequence ID" value="MFC0270249.1"/>
    <property type="molecule type" value="Genomic_DNA"/>
</dbReference>
<organism evidence="2 3">
    <name type="scientific">Metabacillus herbersteinensis</name>
    <dbReference type="NCBI Taxonomy" id="283816"/>
    <lineage>
        <taxon>Bacteria</taxon>
        <taxon>Bacillati</taxon>
        <taxon>Bacillota</taxon>
        <taxon>Bacilli</taxon>
        <taxon>Bacillales</taxon>
        <taxon>Bacillaceae</taxon>
        <taxon>Metabacillus</taxon>
    </lineage>
</organism>
<feature type="transmembrane region" description="Helical" evidence="1">
    <location>
        <begin position="69"/>
        <end position="88"/>
    </location>
</feature>
<dbReference type="Proteomes" id="UP001589854">
    <property type="component" value="Unassembled WGS sequence"/>
</dbReference>
<protein>
    <submittedName>
        <fullName evidence="2">DUF1294 domain-containing protein</fullName>
    </submittedName>
</protein>
<evidence type="ECO:0000313" key="2">
    <source>
        <dbReference type="EMBL" id="MFC0270249.1"/>
    </source>
</evidence>
<sequence>MFFLLGFYLLINLYGFFLMRSDKQKAQRNQWRISENTLWVVAVIGGALGLTVGMNKFRHKTKHAKFKIGLPLVTVLQICLILYFCYLLR</sequence>
<reference evidence="2 3" key="1">
    <citation type="submission" date="2024-09" db="EMBL/GenBank/DDBJ databases">
        <authorList>
            <person name="Sun Q."/>
            <person name="Mori K."/>
        </authorList>
    </citation>
    <scope>NUCLEOTIDE SEQUENCE [LARGE SCALE GENOMIC DNA]</scope>
    <source>
        <strain evidence="2 3">CCM 7228</strain>
    </source>
</reference>
<feature type="transmembrane region" description="Helical" evidence="1">
    <location>
        <begin position="39"/>
        <end position="57"/>
    </location>
</feature>
<accession>A0ABV6GAM0</accession>